<keyword evidence="10 12" id="KW-0051">Antiviral defense</keyword>
<dbReference type="PANTHER" id="PTHR36531:SF2">
    <property type="entry name" value="CRISPR-ASSOCIATED EXONUCLEASE CAS4"/>
    <property type="match status" value="1"/>
</dbReference>
<dbReference type="PANTHER" id="PTHR36531">
    <property type="entry name" value="CRISPR-ASSOCIATED EXONUCLEASE CAS4"/>
    <property type="match status" value="1"/>
</dbReference>
<sequence>MIEFYASEALICPRRVWFRLKGFPERWPEIAKPRLEKGIKTHEVLGRILEERFGFELEKEIILRFPRLGFEIHGRMDAYKEFPIEIKGKSSLPRFPLEYHLAQLNVYLRWSEAEYGYLYYLKLHDDPTKIVNGLNFDNFPRINGKNFKMFEVPYDPILFKETVKFFYDVKLYLDEDEIPPGTKGPHCKFCPYSYICFSHQLDEFL</sequence>
<name>A0A127BAS7_9EURY</name>
<evidence type="ECO:0000256" key="9">
    <source>
        <dbReference type="ARBA" id="ARBA00023014"/>
    </source>
</evidence>
<dbReference type="STRING" id="1609559.TQ32_08015"/>
<evidence type="ECO:0000256" key="3">
    <source>
        <dbReference type="ARBA" id="ARBA00020049"/>
    </source>
</evidence>
<evidence type="ECO:0000256" key="2">
    <source>
        <dbReference type="ARBA" id="ARBA00012768"/>
    </source>
</evidence>
<comment type="similarity">
    <text evidence="1 12">Belongs to the CRISPR-associated exonuclease Cas4 family.</text>
</comment>
<dbReference type="RefSeq" id="WP_068323293.1">
    <property type="nucleotide sequence ID" value="NZ_CP010835.1"/>
</dbReference>
<comment type="function">
    <text evidence="12">CRISPR (clustered regularly interspaced short palindromic repeat) is an adaptive immune system that provides protection against mobile genetic elements (viruses, transposable elements and conjugative plasmids). CRISPR clusters contain sequences complementary to antecedent mobile elements and target invading nucleic acids. CRISPR clusters are transcribed and processed into CRISPR RNA (crRNA).</text>
</comment>
<comment type="cofactor">
    <cofactor evidence="12">
        <name>Mg(2+)</name>
        <dbReference type="ChEBI" id="CHEBI:18420"/>
    </cofactor>
    <cofactor evidence="12">
        <name>Mn(2+)</name>
        <dbReference type="ChEBI" id="CHEBI:29035"/>
    </cofactor>
    <text evidence="12">Mg(2+) or Mn(2+) required for ssDNA cleavage activity.</text>
</comment>
<evidence type="ECO:0000256" key="4">
    <source>
        <dbReference type="ARBA" id="ARBA00022722"/>
    </source>
</evidence>
<evidence type="ECO:0000256" key="10">
    <source>
        <dbReference type="ARBA" id="ARBA00023118"/>
    </source>
</evidence>
<keyword evidence="5 12" id="KW-0479">Metal-binding</keyword>
<gene>
    <name evidence="13" type="ORF">TQ32_08015</name>
</gene>
<evidence type="ECO:0000256" key="8">
    <source>
        <dbReference type="ARBA" id="ARBA00023004"/>
    </source>
</evidence>
<keyword evidence="11 12" id="KW-0464">Manganese</keyword>
<keyword evidence="7 12" id="KW-0269">Exonuclease</keyword>
<dbReference type="EMBL" id="CP010835">
    <property type="protein sequence ID" value="AMM54432.1"/>
    <property type="molecule type" value="Genomic_DNA"/>
</dbReference>
<dbReference type="KEGG" id="pyc:TQ32_08015"/>
<keyword evidence="9 12" id="KW-0411">Iron-sulfur</keyword>
<dbReference type="PATRIC" id="fig|1609559.3.peg.1674"/>
<evidence type="ECO:0000256" key="6">
    <source>
        <dbReference type="ARBA" id="ARBA00022801"/>
    </source>
</evidence>
<evidence type="ECO:0000313" key="14">
    <source>
        <dbReference type="Proteomes" id="UP000070587"/>
    </source>
</evidence>
<keyword evidence="6 12" id="KW-0378">Hydrolase</keyword>
<keyword evidence="8 12" id="KW-0408">Iron</keyword>
<comment type="cofactor">
    <cofactor evidence="12">
        <name>iron-sulfur cluster</name>
        <dbReference type="ChEBI" id="CHEBI:30408"/>
    </cofactor>
</comment>
<dbReference type="InterPro" id="IPR011604">
    <property type="entry name" value="PDDEXK-like_dom_sf"/>
</dbReference>
<dbReference type="EC" id="3.1.12.1" evidence="2 12"/>
<reference evidence="13 14" key="2">
    <citation type="journal article" date="2016" name="Int. J. Syst. Evol. Microbiol.">
        <title>Pyrococcus kukulkanii sp. nov., a hyperthermophilic, piezophilic archaeon isolated from a deep-sea hydrothermal vent.</title>
        <authorList>
            <person name="Callac N."/>
            <person name="Oger P."/>
            <person name="Lesongeur F."/>
            <person name="Rattray J.E."/>
            <person name="Vannier P."/>
            <person name="Michoud G."/>
            <person name="Beauverger M."/>
            <person name="Gayet N."/>
            <person name="Rouxel O."/>
            <person name="Jebbar M."/>
            <person name="Godfroy A."/>
        </authorList>
    </citation>
    <scope>NUCLEOTIDE SEQUENCE [LARGE SCALE GENOMIC DNA]</scope>
    <source>
        <strain evidence="13 14">NCB100</strain>
    </source>
</reference>
<dbReference type="GeneID" id="28491774"/>
<dbReference type="InterPro" id="IPR013343">
    <property type="entry name" value="CRISPR-assoc_prot_Cas4"/>
</dbReference>
<evidence type="ECO:0000313" key="13">
    <source>
        <dbReference type="EMBL" id="AMM54432.1"/>
    </source>
</evidence>
<dbReference type="GO" id="GO:0046872">
    <property type="term" value="F:metal ion binding"/>
    <property type="evidence" value="ECO:0007669"/>
    <property type="project" value="UniProtKB-KW"/>
</dbReference>
<reference evidence="14" key="1">
    <citation type="submission" date="2015-02" db="EMBL/GenBank/DDBJ databases">
        <title>Pyrococcus kukulkanii sp. nov., a novel hyperthermophilic archaeon isolated from a deep-sea hydrothermal vent at the Guaymas Basin.</title>
        <authorList>
            <person name="Oger P.M."/>
            <person name="Callac N."/>
            <person name="Jebbar M."/>
            <person name="Godfroy A."/>
        </authorList>
    </citation>
    <scope>NUCLEOTIDE SEQUENCE [LARGE SCALE GENOMIC DNA]</scope>
    <source>
        <strain evidence="14">NCB100</strain>
    </source>
</reference>
<organism evidence="13 14">
    <name type="scientific">Pyrococcus kukulkanii</name>
    <dbReference type="NCBI Taxonomy" id="1609559"/>
    <lineage>
        <taxon>Archaea</taxon>
        <taxon>Methanobacteriati</taxon>
        <taxon>Methanobacteriota</taxon>
        <taxon>Thermococci</taxon>
        <taxon>Thermococcales</taxon>
        <taxon>Thermococcaceae</taxon>
        <taxon>Pyrococcus</taxon>
    </lineage>
</organism>
<dbReference type="NCBIfam" id="TIGR00372">
    <property type="entry name" value="cas4"/>
    <property type="match status" value="1"/>
</dbReference>
<protein>
    <recommendedName>
        <fullName evidence="3 12">CRISPR-associated exonuclease Cas4</fullName>
        <ecNumber evidence="2 12">3.1.12.1</ecNumber>
    </recommendedName>
</protein>
<evidence type="ECO:0000256" key="5">
    <source>
        <dbReference type="ARBA" id="ARBA00022723"/>
    </source>
</evidence>
<accession>A0A127BAS7</accession>
<keyword evidence="4 12" id="KW-0540">Nuclease</keyword>
<dbReference type="InterPro" id="IPR051827">
    <property type="entry name" value="Cas4_exonuclease"/>
</dbReference>
<dbReference type="GO" id="GO:0051607">
    <property type="term" value="P:defense response to virus"/>
    <property type="evidence" value="ECO:0007669"/>
    <property type="project" value="UniProtKB-KW"/>
</dbReference>
<dbReference type="GO" id="GO:0004527">
    <property type="term" value="F:exonuclease activity"/>
    <property type="evidence" value="ECO:0007669"/>
    <property type="project" value="UniProtKB-KW"/>
</dbReference>
<proteinExistence type="inferred from homology"/>
<evidence type="ECO:0000256" key="1">
    <source>
        <dbReference type="ARBA" id="ARBA00009189"/>
    </source>
</evidence>
<dbReference type="AlphaFoldDB" id="A0A127BAS7"/>
<evidence type="ECO:0000256" key="7">
    <source>
        <dbReference type="ARBA" id="ARBA00022839"/>
    </source>
</evidence>
<dbReference type="Proteomes" id="UP000070587">
    <property type="component" value="Chromosome"/>
</dbReference>
<dbReference type="OrthoDB" id="10444at2157"/>
<evidence type="ECO:0000256" key="12">
    <source>
        <dbReference type="RuleBase" id="RU365022"/>
    </source>
</evidence>
<evidence type="ECO:0000256" key="11">
    <source>
        <dbReference type="ARBA" id="ARBA00023211"/>
    </source>
</evidence>
<dbReference type="Gene3D" id="3.90.320.10">
    <property type="match status" value="1"/>
</dbReference>
<dbReference type="GO" id="GO:0051536">
    <property type="term" value="F:iron-sulfur cluster binding"/>
    <property type="evidence" value="ECO:0007669"/>
    <property type="project" value="UniProtKB-KW"/>
</dbReference>